<feature type="domain" description="F-box" evidence="3">
    <location>
        <begin position="57"/>
        <end position="111"/>
    </location>
</feature>
<name>A0A9D4V773_ADICA</name>
<accession>A0A9D4V773</accession>
<organism evidence="4 5">
    <name type="scientific">Adiantum capillus-veneris</name>
    <name type="common">Maidenhair fern</name>
    <dbReference type="NCBI Taxonomy" id="13818"/>
    <lineage>
        <taxon>Eukaryota</taxon>
        <taxon>Viridiplantae</taxon>
        <taxon>Streptophyta</taxon>
        <taxon>Embryophyta</taxon>
        <taxon>Tracheophyta</taxon>
        <taxon>Polypodiopsida</taxon>
        <taxon>Polypodiidae</taxon>
        <taxon>Polypodiales</taxon>
        <taxon>Pteridineae</taxon>
        <taxon>Pteridaceae</taxon>
        <taxon>Vittarioideae</taxon>
        <taxon>Adiantum</taxon>
    </lineage>
</organism>
<dbReference type="Pfam" id="PF00646">
    <property type="entry name" value="F-box"/>
    <property type="match status" value="1"/>
</dbReference>
<dbReference type="PROSITE" id="PS50181">
    <property type="entry name" value="FBOX"/>
    <property type="match status" value="1"/>
</dbReference>
<evidence type="ECO:0000313" key="4">
    <source>
        <dbReference type="EMBL" id="KAI5080217.1"/>
    </source>
</evidence>
<evidence type="ECO:0000259" key="3">
    <source>
        <dbReference type="PROSITE" id="PS50181"/>
    </source>
</evidence>
<protein>
    <recommendedName>
        <fullName evidence="3">F-box domain-containing protein</fullName>
    </recommendedName>
</protein>
<gene>
    <name evidence="4" type="ORF">GOP47_0005696</name>
</gene>
<comment type="caution">
    <text evidence="4">The sequence shown here is derived from an EMBL/GenBank/DDBJ whole genome shotgun (WGS) entry which is preliminary data.</text>
</comment>
<dbReference type="SUPFAM" id="SSF81383">
    <property type="entry name" value="F-box domain"/>
    <property type="match status" value="1"/>
</dbReference>
<dbReference type="InterPro" id="IPR001810">
    <property type="entry name" value="F-box_dom"/>
</dbReference>
<dbReference type="Proteomes" id="UP000886520">
    <property type="component" value="Chromosome 5"/>
</dbReference>
<keyword evidence="5" id="KW-1185">Reference proteome</keyword>
<proteinExistence type="predicted"/>
<sequence>MGDFDGGEEEEEERESQRMGRFLVVAPERQGRDSSQGALEEEAGQGERPEKTPLKKVVSLGGLPQDLVVEVLARLPLRSLVQMRVLSTSFNAFLRSPPPFPLCRQSPWLVTIRVSDAGPGPDLRVSKELTAYCHQFGTWFPFPREGLCSAMGDPGLLQVLSMWSSYQGPALSALAVASVGGLICVVVTALCPEAER</sequence>
<dbReference type="AlphaFoldDB" id="A0A9D4V773"/>
<keyword evidence="2" id="KW-1133">Transmembrane helix</keyword>
<evidence type="ECO:0000256" key="1">
    <source>
        <dbReference type="SAM" id="MobiDB-lite"/>
    </source>
</evidence>
<feature type="transmembrane region" description="Helical" evidence="2">
    <location>
        <begin position="170"/>
        <end position="191"/>
    </location>
</feature>
<dbReference type="EMBL" id="JABFUD020000005">
    <property type="protein sequence ID" value="KAI5080217.1"/>
    <property type="molecule type" value="Genomic_DNA"/>
</dbReference>
<dbReference type="InterPro" id="IPR036047">
    <property type="entry name" value="F-box-like_dom_sf"/>
</dbReference>
<dbReference type="SMART" id="SM00256">
    <property type="entry name" value="FBOX"/>
    <property type="match status" value="1"/>
</dbReference>
<feature type="compositionally biased region" description="Acidic residues" evidence="1">
    <location>
        <begin position="1"/>
        <end position="14"/>
    </location>
</feature>
<feature type="region of interest" description="Disordered" evidence="1">
    <location>
        <begin position="1"/>
        <end position="53"/>
    </location>
</feature>
<dbReference type="OrthoDB" id="1924677at2759"/>
<keyword evidence="2" id="KW-0812">Transmembrane</keyword>
<reference evidence="4 5" key="1">
    <citation type="submission" date="2021-01" db="EMBL/GenBank/DDBJ databases">
        <title>Adiantum capillus-veneris genome.</title>
        <authorList>
            <person name="Fang Y."/>
            <person name="Liao Q."/>
        </authorList>
    </citation>
    <scope>NUCLEOTIDE SEQUENCE [LARGE SCALE GENOMIC DNA]</scope>
    <source>
        <strain evidence="4">H3</strain>
        <tissue evidence="4">Leaf</tissue>
    </source>
</reference>
<keyword evidence="2" id="KW-0472">Membrane</keyword>
<evidence type="ECO:0000256" key="2">
    <source>
        <dbReference type="SAM" id="Phobius"/>
    </source>
</evidence>
<evidence type="ECO:0000313" key="5">
    <source>
        <dbReference type="Proteomes" id="UP000886520"/>
    </source>
</evidence>